<protein>
    <recommendedName>
        <fullName evidence="5">Lytic transglycosylase domain-containing protein</fullName>
    </recommendedName>
</protein>
<dbReference type="InterPro" id="IPR023346">
    <property type="entry name" value="Lysozyme-like_dom_sf"/>
</dbReference>
<organism evidence="3 4">
    <name type="scientific">Salinicola rhizosphaerae</name>
    <dbReference type="NCBI Taxonomy" id="1443141"/>
    <lineage>
        <taxon>Bacteria</taxon>
        <taxon>Pseudomonadati</taxon>
        <taxon>Pseudomonadota</taxon>
        <taxon>Gammaproteobacteria</taxon>
        <taxon>Oceanospirillales</taxon>
        <taxon>Halomonadaceae</taxon>
        <taxon>Salinicola</taxon>
    </lineage>
</organism>
<comment type="caution">
    <text evidence="3">The sequence shown here is derived from an EMBL/GenBank/DDBJ whole genome shotgun (WGS) entry which is preliminary data.</text>
</comment>
<dbReference type="SUPFAM" id="SSF53955">
    <property type="entry name" value="Lysozyme-like"/>
    <property type="match status" value="1"/>
</dbReference>
<reference evidence="4" key="1">
    <citation type="journal article" date="2019" name="Int. J. Syst. Evol. Microbiol.">
        <title>The Global Catalogue of Microorganisms (GCM) 10K type strain sequencing project: providing services to taxonomists for standard genome sequencing and annotation.</title>
        <authorList>
            <consortium name="The Broad Institute Genomics Platform"/>
            <consortium name="The Broad Institute Genome Sequencing Center for Infectious Disease"/>
            <person name="Wu L."/>
            <person name="Ma J."/>
        </authorList>
    </citation>
    <scope>NUCLEOTIDE SEQUENCE [LARGE SCALE GENOMIC DNA]</scope>
    <source>
        <strain evidence="4">KCTC 32998</strain>
    </source>
</reference>
<dbReference type="EMBL" id="BMZI01000006">
    <property type="protein sequence ID" value="GHB26688.1"/>
    <property type="molecule type" value="Genomic_DNA"/>
</dbReference>
<evidence type="ECO:0000256" key="2">
    <source>
        <dbReference type="SAM" id="SignalP"/>
    </source>
</evidence>
<feature type="chain" id="PRO_5045590871" description="Lytic transglycosylase domain-containing protein" evidence="2">
    <location>
        <begin position="25"/>
        <end position="257"/>
    </location>
</feature>
<sequence length="257" mass="27587">MISRALKAALIGLATAVVAGLAHAEQPDIPSAYVVAAEDHGVPPAVLYAVASAESVVSLDAGRRPWPWTLNVAGKSMRFGDRTSACRALTDALETTQIVDVGIAQLNVRWQPQLFGAGQRFADPCEGLNPYANLDEAAALIRAHFDDAGDWLIAAGRYHRPAGGRPAERYRVVVSQELARLGTSPSLEIDSPARMAARQTPVSKRSHRPALASVESDHSTASDEALTWVTPGPRTPETDVTWVTPEQRPWMGEVAVR</sequence>
<dbReference type="Proteomes" id="UP000646745">
    <property type="component" value="Unassembled WGS sequence"/>
</dbReference>
<dbReference type="RefSeq" id="WP_189445219.1">
    <property type="nucleotide sequence ID" value="NZ_BMZI01000006.1"/>
</dbReference>
<evidence type="ECO:0008006" key="5">
    <source>
        <dbReference type="Google" id="ProtNLM"/>
    </source>
</evidence>
<name>A0ABQ3E6K6_9GAMM</name>
<gene>
    <name evidence="3" type="ORF">GCM10009038_26680</name>
</gene>
<proteinExistence type="predicted"/>
<feature type="region of interest" description="Disordered" evidence="1">
    <location>
        <begin position="193"/>
        <end position="240"/>
    </location>
</feature>
<evidence type="ECO:0000313" key="3">
    <source>
        <dbReference type="EMBL" id="GHB26688.1"/>
    </source>
</evidence>
<feature type="signal peptide" evidence="2">
    <location>
        <begin position="1"/>
        <end position="24"/>
    </location>
</feature>
<accession>A0ABQ3E6K6</accession>
<keyword evidence="4" id="KW-1185">Reference proteome</keyword>
<evidence type="ECO:0000256" key="1">
    <source>
        <dbReference type="SAM" id="MobiDB-lite"/>
    </source>
</evidence>
<keyword evidence="2" id="KW-0732">Signal</keyword>
<evidence type="ECO:0000313" key="4">
    <source>
        <dbReference type="Proteomes" id="UP000646745"/>
    </source>
</evidence>